<feature type="compositionally biased region" description="Low complexity" evidence="1">
    <location>
        <begin position="199"/>
        <end position="249"/>
    </location>
</feature>
<accession>A0A3S3MWS2</accession>
<proteinExistence type="predicted"/>
<feature type="region of interest" description="Disordered" evidence="1">
    <location>
        <begin position="124"/>
        <end position="255"/>
    </location>
</feature>
<dbReference type="PANTHER" id="PTHR33144:SF50">
    <property type="entry name" value="OS03G0714750 PROTEIN"/>
    <property type="match status" value="1"/>
</dbReference>
<comment type="caution">
    <text evidence="2">The sequence shown here is derived from an EMBL/GenBank/DDBJ whole genome shotgun (WGS) entry which is preliminary data.</text>
</comment>
<sequence length="617" mass="68202">MTAAIAVAKGVFKGYTPAGAPPPREIHFPIFSPQSRAQNQPSRRTSDDTAGSPPAPEPLPPSPSPLSLSLSALCPTVAGAATGYLSLPPCAGAATGSLSLSLSFSLSLYFSLSRSALSRRTSHATAGAANPSSSTIPTALPPSPLSPLFCPDMSGRKRRDRSRTMDELLRQAQASMLSGEPRPTPDAAQYSSMAPPSRPSTSRPSPSTPVDASASTSSAPPSWLASADSQTGATSTGPSSSRGRGPARGIRTWNSGHPIDVEFDETYHLVGPYARQLICQLGHMVRDPYAFPLTTLDWEAFPVETLDRTWQQIKDNLRTCPELFRPVCMSKCRKMWKDHKNKVKMQHWKPHQDAPDILERVPRGVLPDQWTQLVRYWTSEEAKREAATNARNRAMQGPAHRLGTRHITQVHHELLFEGVPVDRMSVWMRSRDPRHPEVGAIFAQYQSRLEELPEEERSLPSRRDAIFHSVVGRDGHGYTLTYGTGIPRSHIVRSESSGASSSQGLRLRTDEEFKELLLSMKAAIKEEVRAEMRAEFRAEMASWRLVYHRVTVRSLQTHHPLLRHLMLAAATGPVMTRLESAVMIQQARLILTRFESIGSITTPYTDNMFFLLELSWI</sequence>
<dbReference type="AlphaFoldDB" id="A0A3S3MWS2"/>
<dbReference type="Proteomes" id="UP000283530">
    <property type="component" value="Unassembled WGS sequence"/>
</dbReference>
<feature type="region of interest" description="Disordered" evidence="1">
    <location>
        <begin position="16"/>
        <end position="66"/>
    </location>
</feature>
<dbReference type="InterPro" id="IPR004252">
    <property type="entry name" value="Probable_transposase_24"/>
</dbReference>
<organism evidence="2 3">
    <name type="scientific">Cinnamomum micranthum f. kanehirae</name>
    <dbReference type="NCBI Taxonomy" id="337451"/>
    <lineage>
        <taxon>Eukaryota</taxon>
        <taxon>Viridiplantae</taxon>
        <taxon>Streptophyta</taxon>
        <taxon>Embryophyta</taxon>
        <taxon>Tracheophyta</taxon>
        <taxon>Spermatophyta</taxon>
        <taxon>Magnoliopsida</taxon>
        <taxon>Magnoliidae</taxon>
        <taxon>Laurales</taxon>
        <taxon>Lauraceae</taxon>
        <taxon>Cinnamomum</taxon>
    </lineage>
</organism>
<keyword evidence="3" id="KW-1185">Reference proteome</keyword>
<evidence type="ECO:0000256" key="1">
    <source>
        <dbReference type="SAM" id="MobiDB-lite"/>
    </source>
</evidence>
<dbReference type="OrthoDB" id="1742375at2759"/>
<dbReference type="Pfam" id="PF03004">
    <property type="entry name" value="Transposase_24"/>
    <property type="match status" value="1"/>
</dbReference>
<gene>
    <name evidence="2" type="ORF">CKAN_01276500</name>
</gene>
<dbReference type="EMBL" id="QPKB01000004">
    <property type="protein sequence ID" value="RWR83983.1"/>
    <property type="molecule type" value="Genomic_DNA"/>
</dbReference>
<evidence type="ECO:0000313" key="2">
    <source>
        <dbReference type="EMBL" id="RWR83983.1"/>
    </source>
</evidence>
<name>A0A3S3MWS2_9MAGN</name>
<evidence type="ECO:0000313" key="3">
    <source>
        <dbReference type="Proteomes" id="UP000283530"/>
    </source>
</evidence>
<feature type="compositionally biased region" description="Pro residues" evidence="1">
    <location>
        <begin position="53"/>
        <end position="64"/>
    </location>
</feature>
<dbReference type="PANTHER" id="PTHR33144">
    <property type="entry name" value="OS10G0409366 PROTEIN-RELATED"/>
    <property type="match status" value="1"/>
</dbReference>
<reference evidence="2 3" key="1">
    <citation type="journal article" date="2019" name="Nat. Plants">
        <title>Stout camphor tree genome fills gaps in understanding of flowering plant genome evolution.</title>
        <authorList>
            <person name="Chaw S.M."/>
            <person name="Liu Y.C."/>
            <person name="Wu Y.W."/>
            <person name="Wang H.Y."/>
            <person name="Lin C.I."/>
            <person name="Wu C.S."/>
            <person name="Ke H.M."/>
            <person name="Chang L.Y."/>
            <person name="Hsu C.Y."/>
            <person name="Yang H.T."/>
            <person name="Sudianto E."/>
            <person name="Hsu M.H."/>
            <person name="Wu K.P."/>
            <person name="Wang L.N."/>
            <person name="Leebens-Mack J.H."/>
            <person name="Tsai I.J."/>
        </authorList>
    </citation>
    <scope>NUCLEOTIDE SEQUENCE [LARGE SCALE GENOMIC DNA]</scope>
    <source>
        <strain evidence="3">cv. Chaw 1501</strain>
        <tissue evidence="2">Young leaves</tissue>
    </source>
</reference>
<protein>
    <submittedName>
        <fullName evidence="2">Uncharacterized protein</fullName>
    </submittedName>
</protein>
<feature type="compositionally biased region" description="Polar residues" evidence="1">
    <location>
        <begin position="32"/>
        <end position="43"/>
    </location>
</feature>